<keyword evidence="3 8" id="KW-0863">Zinc-finger</keyword>
<comment type="caution">
    <text evidence="11">The sequence shown here is derived from an EMBL/GenBank/DDBJ whole genome shotgun (WGS) entry which is preliminary data.</text>
</comment>
<dbReference type="EMBL" id="JAXIOK010000019">
    <property type="protein sequence ID" value="KAK4748241.1"/>
    <property type="molecule type" value="Genomic_DNA"/>
</dbReference>
<dbReference type="SMART" id="SM00355">
    <property type="entry name" value="ZnF_C2H2"/>
    <property type="match status" value="1"/>
</dbReference>
<evidence type="ECO:0000259" key="10">
    <source>
        <dbReference type="PROSITE" id="PS50157"/>
    </source>
</evidence>
<evidence type="ECO:0000256" key="6">
    <source>
        <dbReference type="ARBA" id="ARBA00023163"/>
    </source>
</evidence>
<dbReference type="InterPro" id="IPR052426">
    <property type="entry name" value="Plant_dev_regulator"/>
</dbReference>
<dbReference type="PANTHER" id="PTHR45801:SF107">
    <property type="entry name" value="TRANSCRIPTIONAL REGULATOR SUPERMAN-LIKE"/>
    <property type="match status" value="1"/>
</dbReference>
<organism evidence="11 12">
    <name type="scientific">Trapa incisa</name>
    <dbReference type="NCBI Taxonomy" id="236973"/>
    <lineage>
        <taxon>Eukaryota</taxon>
        <taxon>Viridiplantae</taxon>
        <taxon>Streptophyta</taxon>
        <taxon>Embryophyta</taxon>
        <taxon>Tracheophyta</taxon>
        <taxon>Spermatophyta</taxon>
        <taxon>Magnoliopsida</taxon>
        <taxon>eudicotyledons</taxon>
        <taxon>Gunneridae</taxon>
        <taxon>Pentapetalae</taxon>
        <taxon>rosids</taxon>
        <taxon>malvids</taxon>
        <taxon>Myrtales</taxon>
        <taxon>Lythraceae</taxon>
        <taxon>Trapa</taxon>
    </lineage>
</organism>
<dbReference type="GO" id="GO:0008270">
    <property type="term" value="F:zinc ion binding"/>
    <property type="evidence" value="ECO:0007669"/>
    <property type="project" value="UniProtKB-KW"/>
</dbReference>
<dbReference type="PROSITE" id="PS50157">
    <property type="entry name" value="ZINC_FINGER_C2H2_2"/>
    <property type="match status" value="1"/>
</dbReference>
<gene>
    <name evidence="11" type="ORF">SAY87_014827</name>
</gene>
<dbReference type="Pfam" id="PF13912">
    <property type="entry name" value="zf-C2H2_6"/>
    <property type="match status" value="1"/>
</dbReference>
<dbReference type="Gene3D" id="3.30.160.60">
    <property type="entry name" value="Classic Zinc Finger"/>
    <property type="match status" value="1"/>
</dbReference>
<dbReference type="AlphaFoldDB" id="A0AAN7GKM9"/>
<feature type="domain" description="C2H2-type" evidence="10">
    <location>
        <begin position="69"/>
        <end position="96"/>
    </location>
</feature>
<keyword evidence="5" id="KW-0805">Transcription regulation</keyword>
<feature type="compositionally biased region" description="Low complexity" evidence="9">
    <location>
        <begin position="149"/>
        <end position="165"/>
    </location>
</feature>
<accession>A0AAN7GKM9</accession>
<evidence type="ECO:0000256" key="5">
    <source>
        <dbReference type="ARBA" id="ARBA00023015"/>
    </source>
</evidence>
<reference evidence="11 12" key="1">
    <citation type="journal article" date="2023" name="Hortic Res">
        <title>Pangenome of water caltrop reveals structural variations and asymmetric subgenome divergence after allopolyploidization.</title>
        <authorList>
            <person name="Zhang X."/>
            <person name="Chen Y."/>
            <person name="Wang L."/>
            <person name="Yuan Y."/>
            <person name="Fang M."/>
            <person name="Shi L."/>
            <person name="Lu R."/>
            <person name="Comes H.P."/>
            <person name="Ma Y."/>
            <person name="Chen Y."/>
            <person name="Huang G."/>
            <person name="Zhou Y."/>
            <person name="Zheng Z."/>
            <person name="Qiu Y."/>
        </authorList>
    </citation>
    <scope>NUCLEOTIDE SEQUENCE [LARGE SCALE GENOMIC DNA]</scope>
    <source>
        <tissue evidence="11">Roots</tissue>
    </source>
</reference>
<keyword evidence="2" id="KW-0479">Metal-binding</keyword>
<evidence type="ECO:0000256" key="4">
    <source>
        <dbReference type="ARBA" id="ARBA00022833"/>
    </source>
</evidence>
<sequence length="320" mass="35897">MFLNSREAQFFIHMEQAQLLMWTKRRHNLIPHQLNLGSSPTYDDSWEEQAFARDASGSLGGCVWPPRSYSCSFCKREFRSAQALGGHMNVHRRDRARLKQSGSETLNSHEHPDQPIHIQGPFVPISFPYISQAFPSSALPHSPNPNPSQSPFMSPTSSSRVSAPSCEDSSNERTPLNPSHSSSLLNENRNKSQPRTWPDAVGNRYQHIVNPIIGEKNLQVTKQQLGEDNHETRAGADLSVCLNLVIRSRPNSSDDIAESHSCKRRKIDESSSILPFLVKSITVERNHNRKEACAPFNSGTGDDLDLELRLGDRPKVKLQS</sequence>
<keyword evidence="7" id="KW-0539">Nucleus</keyword>
<feature type="region of interest" description="Disordered" evidence="9">
    <location>
        <begin position="136"/>
        <end position="200"/>
    </location>
</feature>
<proteinExistence type="predicted"/>
<keyword evidence="6" id="KW-0804">Transcription</keyword>
<evidence type="ECO:0000313" key="11">
    <source>
        <dbReference type="EMBL" id="KAK4748241.1"/>
    </source>
</evidence>
<keyword evidence="4" id="KW-0862">Zinc</keyword>
<keyword evidence="12" id="KW-1185">Reference proteome</keyword>
<evidence type="ECO:0000313" key="12">
    <source>
        <dbReference type="Proteomes" id="UP001345219"/>
    </source>
</evidence>
<dbReference type="InterPro" id="IPR013087">
    <property type="entry name" value="Znf_C2H2_type"/>
</dbReference>
<evidence type="ECO:0000256" key="9">
    <source>
        <dbReference type="SAM" id="MobiDB-lite"/>
    </source>
</evidence>
<dbReference type="PROSITE" id="PS00028">
    <property type="entry name" value="ZINC_FINGER_C2H2_1"/>
    <property type="match status" value="1"/>
</dbReference>
<feature type="compositionally biased region" description="Low complexity" evidence="9">
    <location>
        <begin position="175"/>
        <end position="186"/>
    </location>
</feature>
<protein>
    <recommendedName>
        <fullName evidence="10">C2H2-type domain-containing protein</fullName>
    </recommendedName>
</protein>
<dbReference type="PANTHER" id="PTHR45801">
    <property type="entry name" value="OS07G0101800 PROTEIN"/>
    <property type="match status" value="1"/>
</dbReference>
<evidence type="ECO:0000256" key="1">
    <source>
        <dbReference type="ARBA" id="ARBA00004123"/>
    </source>
</evidence>
<evidence type="ECO:0000256" key="3">
    <source>
        <dbReference type="ARBA" id="ARBA00022771"/>
    </source>
</evidence>
<comment type="subcellular location">
    <subcellularLocation>
        <location evidence="1">Nucleus</location>
    </subcellularLocation>
</comment>
<dbReference type="Proteomes" id="UP001345219">
    <property type="component" value="Chromosome 12"/>
</dbReference>
<dbReference type="InterPro" id="IPR036236">
    <property type="entry name" value="Znf_C2H2_sf"/>
</dbReference>
<dbReference type="SUPFAM" id="SSF57667">
    <property type="entry name" value="beta-beta-alpha zinc fingers"/>
    <property type="match status" value="1"/>
</dbReference>
<evidence type="ECO:0000256" key="8">
    <source>
        <dbReference type="PROSITE-ProRule" id="PRU00042"/>
    </source>
</evidence>
<name>A0AAN7GKM9_9MYRT</name>
<evidence type="ECO:0000256" key="2">
    <source>
        <dbReference type="ARBA" id="ARBA00022723"/>
    </source>
</evidence>
<dbReference type="GO" id="GO:0005634">
    <property type="term" value="C:nucleus"/>
    <property type="evidence" value="ECO:0007669"/>
    <property type="project" value="UniProtKB-SubCell"/>
</dbReference>
<evidence type="ECO:0000256" key="7">
    <source>
        <dbReference type="ARBA" id="ARBA00023242"/>
    </source>
</evidence>